<sequence>MYQIAINDPTVYLDGETYADSYSQTEEFQKALALVKTMTAKGGNPVPADEDGLEALFEAKYKL</sequence>
<gene>
    <name evidence="1" type="ORF">DW064_08725</name>
</gene>
<protein>
    <submittedName>
        <fullName evidence="1">Uncharacterized protein</fullName>
    </submittedName>
</protein>
<proteinExistence type="predicted"/>
<organism evidence="1 2">
    <name type="scientific">Segatella copri</name>
    <dbReference type="NCBI Taxonomy" id="165179"/>
    <lineage>
        <taxon>Bacteria</taxon>
        <taxon>Pseudomonadati</taxon>
        <taxon>Bacteroidota</taxon>
        <taxon>Bacteroidia</taxon>
        <taxon>Bacteroidales</taxon>
        <taxon>Prevotellaceae</taxon>
        <taxon>Segatella</taxon>
    </lineage>
</organism>
<dbReference type="AlphaFoldDB" id="A0AA92V543"/>
<reference evidence="1 2" key="1">
    <citation type="submission" date="2018-08" db="EMBL/GenBank/DDBJ databases">
        <title>A genome reference for cultivated species of the human gut microbiota.</title>
        <authorList>
            <person name="Zou Y."/>
            <person name="Xue W."/>
            <person name="Luo G."/>
        </authorList>
    </citation>
    <scope>NUCLEOTIDE SEQUENCE [LARGE SCALE GENOMIC DNA]</scope>
    <source>
        <strain evidence="1 2">AF43-2</strain>
    </source>
</reference>
<evidence type="ECO:0000313" key="2">
    <source>
        <dbReference type="Proteomes" id="UP000284562"/>
    </source>
</evidence>
<evidence type="ECO:0000313" key="1">
    <source>
        <dbReference type="EMBL" id="RHK48216.1"/>
    </source>
</evidence>
<accession>A0AA92V543</accession>
<dbReference type="Proteomes" id="UP000284562">
    <property type="component" value="Unassembled WGS sequence"/>
</dbReference>
<name>A0AA92V543_9BACT</name>
<comment type="caution">
    <text evidence="1">The sequence shown here is derived from an EMBL/GenBank/DDBJ whole genome shotgun (WGS) entry which is preliminary data.</text>
</comment>
<dbReference type="EMBL" id="QRNN01000031">
    <property type="protein sequence ID" value="RHK48216.1"/>
    <property type="molecule type" value="Genomic_DNA"/>
</dbReference>